<evidence type="ECO:0000313" key="1">
    <source>
        <dbReference type="EMBL" id="KAL2484797.1"/>
    </source>
</evidence>
<protein>
    <submittedName>
        <fullName evidence="1">Uncharacterized protein</fullName>
    </submittedName>
</protein>
<name>A0ABD1R8P5_9LAMI</name>
<dbReference type="Proteomes" id="UP001604336">
    <property type="component" value="Unassembled WGS sequence"/>
</dbReference>
<comment type="caution">
    <text evidence="1">The sequence shown here is derived from an EMBL/GenBank/DDBJ whole genome shotgun (WGS) entry which is preliminary data.</text>
</comment>
<evidence type="ECO:0000313" key="2">
    <source>
        <dbReference type="Proteomes" id="UP001604336"/>
    </source>
</evidence>
<reference evidence="2" key="1">
    <citation type="submission" date="2024-07" db="EMBL/GenBank/DDBJ databases">
        <title>Two chromosome-level genome assemblies of Korean endemic species Abeliophyllum distichum and Forsythia ovata (Oleaceae).</title>
        <authorList>
            <person name="Jang H."/>
        </authorList>
    </citation>
    <scope>NUCLEOTIDE SEQUENCE [LARGE SCALE GENOMIC DNA]</scope>
</reference>
<accession>A0ABD1R8P5</accession>
<sequence length="232" mass="26977">MTKETSLILTLRNTISSLDFFSYQYTFLSSTGKDNFFEVANGTERKASYTYAVEVADGTEQKASYSSMCNSVEIARDDDVVFSKTNATQRPPEIVQDNEEKVPFTNDDLIASISRGHQAGPSSRSSRTTRVIPDVEDLHVDQLFDQKKDLQEAVHLIVLKHNFEFKYAWEHTCEYGTRHDDHKQARSWVIERHIMHKFPDPRTMYKPANIIHDIRREFRVVMSYQKAWKSKE</sequence>
<dbReference type="AlphaFoldDB" id="A0ABD1R8P5"/>
<dbReference type="EMBL" id="JBFOLK010000009">
    <property type="protein sequence ID" value="KAL2484797.1"/>
    <property type="molecule type" value="Genomic_DNA"/>
</dbReference>
<keyword evidence="2" id="KW-1185">Reference proteome</keyword>
<proteinExistence type="predicted"/>
<gene>
    <name evidence="1" type="ORF">Adt_29553</name>
</gene>
<organism evidence="1 2">
    <name type="scientific">Abeliophyllum distichum</name>
    <dbReference type="NCBI Taxonomy" id="126358"/>
    <lineage>
        <taxon>Eukaryota</taxon>
        <taxon>Viridiplantae</taxon>
        <taxon>Streptophyta</taxon>
        <taxon>Embryophyta</taxon>
        <taxon>Tracheophyta</taxon>
        <taxon>Spermatophyta</taxon>
        <taxon>Magnoliopsida</taxon>
        <taxon>eudicotyledons</taxon>
        <taxon>Gunneridae</taxon>
        <taxon>Pentapetalae</taxon>
        <taxon>asterids</taxon>
        <taxon>lamiids</taxon>
        <taxon>Lamiales</taxon>
        <taxon>Oleaceae</taxon>
        <taxon>Forsythieae</taxon>
        <taxon>Abeliophyllum</taxon>
    </lineage>
</organism>